<reference evidence="1" key="1">
    <citation type="journal article" date="2024" name="Int. J. Syst. Evol. Microbiol.">
        <title>Turicibacter faecis sp. nov., isolated from faeces of heart failure mouse model.</title>
        <authorList>
            <person name="Imamura Y."/>
            <person name="Motooka D."/>
            <person name="Nakajima Y."/>
            <person name="Ito S."/>
            <person name="Kitakaze M."/>
            <person name="Iida T."/>
            <person name="Nakamura S."/>
        </authorList>
    </citation>
    <scope>NUCLEOTIDE SEQUENCE</scope>
    <source>
        <strain evidence="1">TC023</strain>
    </source>
</reference>
<name>A0ABN6ZG18_9FIRM</name>
<protein>
    <recommendedName>
        <fullName evidence="3">Spore coat protein</fullName>
    </recommendedName>
</protein>
<evidence type="ECO:0008006" key="3">
    <source>
        <dbReference type="Google" id="ProtNLM"/>
    </source>
</evidence>
<dbReference type="Proteomes" id="UP001432099">
    <property type="component" value="Chromosome"/>
</dbReference>
<accession>A0ABN6ZG18</accession>
<sequence length="157" mass="17918">MKQNMRCLGNAPMGGCVTMPPMGQYETCQQVVEPTIACTPQQHHYHRVDHVIPVVVRNVHHHHNHHNYVVNRQESVESYYYDEYLAGQPPMNLTQGMHSNSFDWGQPLPQMTSNPQPTTVSQSVYTQQMMAQPTVTQQPQLNNLSLVNNAGYYNPLM</sequence>
<gene>
    <name evidence="1" type="ORF">T23_08370</name>
</gene>
<dbReference type="RefSeq" id="WP_237658929.1">
    <property type="nucleotide sequence ID" value="NZ_AP028127.1"/>
</dbReference>
<evidence type="ECO:0000313" key="2">
    <source>
        <dbReference type="Proteomes" id="UP001432099"/>
    </source>
</evidence>
<dbReference type="EMBL" id="AP028127">
    <property type="protein sequence ID" value="BEH90735.1"/>
    <property type="molecule type" value="Genomic_DNA"/>
</dbReference>
<organism evidence="1 2">
    <name type="scientific">Turicibacter faecis</name>
    <dbReference type="NCBI Taxonomy" id="2963365"/>
    <lineage>
        <taxon>Bacteria</taxon>
        <taxon>Bacillati</taxon>
        <taxon>Bacillota</taxon>
        <taxon>Erysipelotrichia</taxon>
        <taxon>Erysipelotrichales</taxon>
        <taxon>Turicibacteraceae</taxon>
        <taxon>Turicibacter</taxon>
    </lineage>
</organism>
<keyword evidence="2" id="KW-1185">Reference proteome</keyword>
<evidence type="ECO:0000313" key="1">
    <source>
        <dbReference type="EMBL" id="BEH90735.1"/>
    </source>
</evidence>
<proteinExistence type="predicted"/>